<comment type="caution">
    <text evidence="1">The sequence shown here is derived from an EMBL/GenBank/DDBJ whole genome shotgun (WGS) entry which is preliminary data.</text>
</comment>
<dbReference type="EMBL" id="NUVX01000067">
    <property type="protein sequence ID" value="PFJ31870.1"/>
    <property type="molecule type" value="Genomic_DNA"/>
</dbReference>
<protein>
    <submittedName>
        <fullName evidence="1">Uncharacterized protein</fullName>
    </submittedName>
</protein>
<organism evidence="1 2">
    <name type="scientific">Bacillus thuringiensis</name>
    <dbReference type="NCBI Taxonomy" id="1428"/>
    <lineage>
        <taxon>Bacteria</taxon>
        <taxon>Bacillati</taxon>
        <taxon>Bacillota</taxon>
        <taxon>Bacilli</taxon>
        <taxon>Bacillales</taxon>
        <taxon>Bacillaceae</taxon>
        <taxon>Bacillus</taxon>
        <taxon>Bacillus cereus group</taxon>
    </lineage>
</organism>
<evidence type="ECO:0000313" key="2">
    <source>
        <dbReference type="Proteomes" id="UP000224003"/>
    </source>
</evidence>
<reference evidence="1 2" key="1">
    <citation type="submission" date="2017-09" db="EMBL/GenBank/DDBJ databases">
        <title>Large-scale bioinformatics analysis of Bacillus genomes uncovers conserved roles of natural products in bacterial physiology.</title>
        <authorList>
            <consortium name="Agbiome Team Llc"/>
            <person name="Bleich R.M."/>
            <person name="Grubbs K.J."/>
            <person name="Santa Maria K.C."/>
            <person name="Allen S.E."/>
            <person name="Farag S."/>
            <person name="Shank E.A."/>
            <person name="Bowers A."/>
        </authorList>
    </citation>
    <scope>NUCLEOTIDE SEQUENCE [LARGE SCALE GENOMIC DNA]</scope>
    <source>
        <strain evidence="1 2">AFS085496</strain>
    </source>
</reference>
<evidence type="ECO:0000313" key="1">
    <source>
        <dbReference type="EMBL" id="PFJ31870.1"/>
    </source>
</evidence>
<dbReference type="Proteomes" id="UP000224003">
    <property type="component" value="Unassembled WGS sequence"/>
</dbReference>
<proteinExistence type="predicted"/>
<dbReference type="Gene3D" id="6.10.320.10">
    <property type="match status" value="1"/>
</dbReference>
<name>A0A9X6WHW6_BACTU</name>
<sequence>MYFQSSFAFKLTSGSVILMKITLAQALPVRNAISRRIQELLQERNRVAFVEVEKGEQYEKPARSIEVVTKELEETRIDFRRLDVSVATENLKATIQWDGEEISLIEAIELAKQIRGEVKDLKNFGNRKKQERKSSNGWGNSDANVIVFAMYEPEDYRKKALKLEREVTRLSLEIERKNHFVEFEFANAERYI</sequence>
<accession>A0A9X6WHW6</accession>
<gene>
    <name evidence="1" type="ORF">COJ15_29665</name>
</gene>
<dbReference type="AlphaFoldDB" id="A0A9X6WHW6"/>